<dbReference type="InterPro" id="IPR023912">
    <property type="entry name" value="YjjW_bact"/>
</dbReference>
<dbReference type="PIRSF" id="PIRSF000371">
    <property type="entry name" value="PFL_act_enz"/>
    <property type="match status" value="1"/>
</dbReference>
<dbReference type="InterPro" id="IPR017900">
    <property type="entry name" value="4Fe4S_Fe_S_CS"/>
</dbReference>
<organism evidence="10">
    <name type="scientific">Shewanella frigidimarina</name>
    <dbReference type="NCBI Taxonomy" id="56812"/>
    <lineage>
        <taxon>Bacteria</taxon>
        <taxon>Pseudomonadati</taxon>
        <taxon>Pseudomonadota</taxon>
        <taxon>Gammaproteobacteria</taxon>
        <taxon>Alteromonadales</taxon>
        <taxon>Shewanellaceae</taxon>
        <taxon>Shewanella</taxon>
    </lineage>
</organism>
<evidence type="ECO:0000256" key="8">
    <source>
        <dbReference type="ARBA" id="ARBA00023014"/>
    </source>
</evidence>
<dbReference type="InterPro" id="IPR013785">
    <property type="entry name" value="Aldolase_TIM"/>
</dbReference>
<comment type="similarity">
    <text evidence="2">Belongs to the organic radical-activating enzymes family.</text>
</comment>
<dbReference type="InterPro" id="IPR012839">
    <property type="entry name" value="Organic_radical_activase"/>
</dbReference>
<dbReference type="SFLD" id="SFLDG01118">
    <property type="entry name" value="activating_enzymes__group_2"/>
    <property type="match status" value="1"/>
</dbReference>
<name>A0A106BY80_SHEFR</name>
<dbReference type="InterPro" id="IPR034457">
    <property type="entry name" value="Organic_radical-activating"/>
</dbReference>
<dbReference type="Pfam" id="PF04055">
    <property type="entry name" value="Radical_SAM"/>
    <property type="match status" value="1"/>
</dbReference>
<dbReference type="Gene3D" id="3.30.70.20">
    <property type="match status" value="1"/>
</dbReference>
<feature type="domain" description="4Fe-4S ferredoxin-type" evidence="9">
    <location>
        <begin position="38"/>
        <end position="66"/>
    </location>
</feature>
<feature type="domain" description="4Fe-4S ferredoxin-type" evidence="9">
    <location>
        <begin position="99"/>
        <end position="128"/>
    </location>
</feature>
<evidence type="ECO:0000256" key="1">
    <source>
        <dbReference type="ARBA" id="ARBA00001966"/>
    </source>
</evidence>
<sequence length="320" mass="35354">MSKHAVVSQILPFSCVDGPGSRLVIFLQGCNYQCKNCHNPHTISLCDACGDCIDSCPEQALSLIHSQAMPLPQMRSQEMSLHGDPIPVNHSPCSSPSKPHIVWDSTKCSQCDTCLAVCPRQSTPKTSHYTVEQILDLIYGQRHFINGITLSGGEASLQLPFIIELFSAIKSSEHLSHLSCMLDTNGSLSSTGWHKLLPFLDGAMVDLKAWQQDTHHYITGRDNQPVFTSIELLTQHNKLYEVRLLHIPGITDYEHDVDALGGYLSNLPTETRVKLNAFHHHGVKGIGSTWPQCTQADIARLANQLTQRGVTNIVLPSLYI</sequence>
<dbReference type="SFLD" id="SFLDG01066">
    <property type="entry name" value="organic_radical-activating_enz"/>
    <property type="match status" value="1"/>
</dbReference>
<dbReference type="SUPFAM" id="SSF54862">
    <property type="entry name" value="4Fe-4S ferredoxins"/>
    <property type="match status" value="1"/>
</dbReference>
<dbReference type="PROSITE" id="PS51379">
    <property type="entry name" value="4FE4S_FER_2"/>
    <property type="match status" value="2"/>
</dbReference>
<evidence type="ECO:0000256" key="7">
    <source>
        <dbReference type="ARBA" id="ARBA00023004"/>
    </source>
</evidence>
<keyword evidence="6" id="KW-0560">Oxidoreductase</keyword>
<dbReference type="PANTHER" id="PTHR30352:SF13">
    <property type="entry name" value="GLYCYL-RADICAL ENZYME ACTIVATING ENZYME YJJW-RELATED"/>
    <property type="match status" value="1"/>
</dbReference>
<dbReference type="PROSITE" id="PS00198">
    <property type="entry name" value="4FE4S_FER_1"/>
    <property type="match status" value="2"/>
</dbReference>
<gene>
    <name evidence="10" type="ORF">AWJ07_19825</name>
</gene>
<dbReference type="Gene3D" id="3.20.20.70">
    <property type="entry name" value="Aldolase class I"/>
    <property type="match status" value="1"/>
</dbReference>
<dbReference type="RefSeq" id="WP_059746747.1">
    <property type="nucleotide sequence ID" value="NZ_LRDC01000035.1"/>
</dbReference>
<evidence type="ECO:0000313" key="10">
    <source>
        <dbReference type="EMBL" id="KVX00781.1"/>
    </source>
</evidence>
<evidence type="ECO:0000256" key="4">
    <source>
        <dbReference type="ARBA" id="ARBA00022691"/>
    </source>
</evidence>
<dbReference type="InterPro" id="IPR001989">
    <property type="entry name" value="Radical_activat_CS"/>
</dbReference>
<dbReference type="GO" id="GO:0046872">
    <property type="term" value="F:metal ion binding"/>
    <property type="evidence" value="ECO:0007669"/>
    <property type="project" value="UniProtKB-KW"/>
</dbReference>
<keyword evidence="7" id="KW-0408">Iron</keyword>
<dbReference type="PANTHER" id="PTHR30352">
    <property type="entry name" value="PYRUVATE FORMATE-LYASE-ACTIVATING ENZYME"/>
    <property type="match status" value="1"/>
</dbReference>
<evidence type="ECO:0000256" key="6">
    <source>
        <dbReference type="ARBA" id="ARBA00023002"/>
    </source>
</evidence>
<evidence type="ECO:0000313" key="11">
    <source>
        <dbReference type="Proteomes" id="UP000055702"/>
    </source>
</evidence>
<accession>A0A106BY80</accession>
<dbReference type="NCBIfam" id="TIGR04041">
    <property type="entry name" value="activase_YjjW"/>
    <property type="match status" value="1"/>
</dbReference>
<evidence type="ECO:0000256" key="2">
    <source>
        <dbReference type="ARBA" id="ARBA00009777"/>
    </source>
</evidence>
<dbReference type="Proteomes" id="UP000055702">
    <property type="component" value="Unassembled WGS sequence"/>
</dbReference>
<dbReference type="GO" id="GO:0051539">
    <property type="term" value="F:4 iron, 4 sulfur cluster binding"/>
    <property type="evidence" value="ECO:0007669"/>
    <property type="project" value="UniProtKB-KW"/>
</dbReference>
<evidence type="ECO:0000259" key="9">
    <source>
        <dbReference type="PROSITE" id="PS51379"/>
    </source>
</evidence>
<dbReference type="AlphaFoldDB" id="A0A106BY80"/>
<proteinExistence type="inferred from homology"/>
<dbReference type="InterPro" id="IPR040074">
    <property type="entry name" value="BssD/PflA/YjjW"/>
</dbReference>
<protein>
    <submittedName>
        <fullName evidence="10">YjjW family glycine radical enzyme activase</fullName>
    </submittedName>
</protein>
<dbReference type="PROSITE" id="PS01087">
    <property type="entry name" value="RADICAL_ACTIVATING"/>
    <property type="match status" value="1"/>
</dbReference>
<dbReference type="EMBL" id="LRDC01000035">
    <property type="protein sequence ID" value="KVX00781.1"/>
    <property type="molecule type" value="Genomic_DNA"/>
</dbReference>
<keyword evidence="8" id="KW-0411">Iron-sulfur</keyword>
<dbReference type="InterPro" id="IPR017896">
    <property type="entry name" value="4Fe4S_Fe-S-bd"/>
</dbReference>
<evidence type="ECO:0000256" key="3">
    <source>
        <dbReference type="ARBA" id="ARBA00022485"/>
    </source>
</evidence>
<dbReference type="GO" id="GO:0016491">
    <property type="term" value="F:oxidoreductase activity"/>
    <property type="evidence" value="ECO:0007669"/>
    <property type="project" value="UniProtKB-KW"/>
</dbReference>
<dbReference type="CDD" id="cd01335">
    <property type="entry name" value="Radical_SAM"/>
    <property type="match status" value="1"/>
</dbReference>
<dbReference type="SFLD" id="SFLDS00029">
    <property type="entry name" value="Radical_SAM"/>
    <property type="match status" value="1"/>
</dbReference>
<dbReference type="Pfam" id="PF13353">
    <property type="entry name" value="Fer4_12"/>
    <property type="match status" value="1"/>
</dbReference>
<keyword evidence="5" id="KW-0479">Metal-binding</keyword>
<dbReference type="InterPro" id="IPR007197">
    <property type="entry name" value="rSAM"/>
</dbReference>
<dbReference type="SUPFAM" id="SSF102114">
    <property type="entry name" value="Radical SAM enzymes"/>
    <property type="match status" value="1"/>
</dbReference>
<reference evidence="10 11" key="1">
    <citation type="submission" date="2016-01" db="EMBL/GenBank/DDBJ databases">
        <title>Draft genome of the antarctic isolate Shewanella frigidimarina Ag06-30.</title>
        <authorList>
            <person name="Parmeciano Di Noto G."/>
            <person name="Vazquez S."/>
            <person name="Mac Cormack W."/>
            <person name="Iriarte A."/>
            <person name="Quiroga C."/>
        </authorList>
    </citation>
    <scope>NUCLEOTIDE SEQUENCE [LARGE SCALE GENOMIC DNA]</scope>
    <source>
        <strain evidence="10 11">Ag06-30</strain>
    </source>
</reference>
<comment type="cofactor">
    <cofactor evidence="1">
        <name>[4Fe-4S] cluster</name>
        <dbReference type="ChEBI" id="CHEBI:49883"/>
    </cofactor>
</comment>
<evidence type="ECO:0000256" key="5">
    <source>
        <dbReference type="ARBA" id="ARBA00022723"/>
    </source>
</evidence>
<dbReference type="InterPro" id="IPR058240">
    <property type="entry name" value="rSAM_sf"/>
</dbReference>
<keyword evidence="4" id="KW-0949">S-adenosyl-L-methionine</keyword>
<comment type="caution">
    <text evidence="10">The sequence shown here is derived from an EMBL/GenBank/DDBJ whole genome shotgun (WGS) entry which is preliminary data.</text>
</comment>
<dbReference type="SFLD" id="SFLDF00392">
    <property type="entry name" value="YjjI_activase"/>
    <property type="match status" value="1"/>
</dbReference>
<keyword evidence="3" id="KW-0004">4Fe-4S</keyword>